<feature type="region of interest" description="Disordered" evidence="3">
    <location>
        <begin position="17"/>
        <end position="43"/>
    </location>
</feature>
<dbReference type="PANTHER" id="PTHR11527">
    <property type="entry name" value="HEAT-SHOCK PROTEIN 20 FAMILY MEMBER"/>
    <property type="match status" value="1"/>
</dbReference>
<dbReference type="Pfam" id="PF00011">
    <property type="entry name" value="HSP20"/>
    <property type="match status" value="1"/>
</dbReference>
<dbReference type="InterPro" id="IPR002068">
    <property type="entry name" value="A-crystallin/Hsp20_dom"/>
</dbReference>
<evidence type="ECO:0000256" key="1">
    <source>
        <dbReference type="PROSITE-ProRule" id="PRU00285"/>
    </source>
</evidence>
<comment type="caution">
    <text evidence="5">The sequence shown here is derived from an EMBL/GenBank/DDBJ whole genome shotgun (WGS) entry which is preliminary data.</text>
</comment>
<dbReference type="AlphaFoldDB" id="A0A7K3NRG6"/>
<evidence type="ECO:0000313" key="6">
    <source>
        <dbReference type="Proteomes" id="UP000469724"/>
    </source>
</evidence>
<evidence type="ECO:0000313" key="5">
    <source>
        <dbReference type="EMBL" id="NDY58717.1"/>
    </source>
</evidence>
<dbReference type="PROSITE" id="PS01031">
    <property type="entry name" value="SHSP"/>
    <property type="match status" value="1"/>
</dbReference>
<dbReference type="EMBL" id="JAAGRQ010000132">
    <property type="protein sequence ID" value="NDY58717.1"/>
    <property type="molecule type" value="Genomic_DNA"/>
</dbReference>
<keyword evidence="6" id="KW-1185">Reference proteome</keyword>
<sequence length="185" mass="20546">MDFAKLNPWNWFTKEDEQTAAPPAAPGASPAKPSFLETPFPTPHPDMARFFENAMRNFGFPREGWPGFFSGPESGGVAKPKVDITGSEKEYTVSAELPGIDEKDIHIELKGDCLIIRAEKQQEEKSEDKGYYRVERRFGAFQRVLSVPKDADTANIKATCKNGVVTITMPRTAALEPSARRIAIE</sequence>
<feature type="domain" description="SHSP" evidence="4">
    <location>
        <begin position="73"/>
        <end position="185"/>
    </location>
</feature>
<feature type="compositionally biased region" description="Low complexity" evidence="3">
    <location>
        <begin position="20"/>
        <end position="33"/>
    </location>
</feature>
<name>A0A7K3NRG6_9BACT</name>
<dbReference type="InterPro" id="IPR008978">
    <property type="entry name" value="HSP20-like_chaperone"/>
</dbReference>
<dbReference type="RefSeq" id="WP_163303787.1">
    <property type="nucleotide sequence ID" value="NZ_JAAGRQ010000132.1"/>
</dbReference>
<protein>
    <submittedName>
        <fullName evidence="5">Hsp20/alpha crystallin family protein</fullName>
    </submittedName>
</protein>
<evidence type="ECO:0000256" key="3">
    <source>
        <dbReference type="SAM" id="MobiDB-lite"/>
    </source>
</evidence>
<reference evidence="5 6" key="1">
    <citation type="submission" date="2020-02" db="EMBL/GenBank/DDBJ databases">
        <title>Comparative genomics of sulfur disproportionating microorganisms.</title>
        <authorList>
            <person name="Ward L.M."/>
            <person name="Bertran E."/>
            <person name="Johnston D.T."/>
        </authorList>
    </citation>
    <scope>NUCLEOTIDE SEQUENCE [LARGE SCALE GENOMIC DNA]</scope>
    <source>
        <strain evidence="5 6">DSM 3696</strain>
    </source>
</reference>
<dbReference type="CDD" id="cd06464">
    <property type="entry name" value="ACD_sHsps-like"/>
    <property type="match status" value="1"/>
</dbReference>
<comment type="similarity">
    <text evidence="1 2">Belongs to the small heat shock protein (HSP20) family.</text>
</comment>
<dbReference type="SUPFAM" id="SSF49764">
    <property type="entry name" value="HSP20-like chaperones"/>
    <property type="match status" value="1"/>
</dbReference>
<dbReference type="Gene3D" id="2.60.40.790">
    <property type="match status" value="1"/>
</dbReference>
<organism evidence="5 6">
    <name type="scientific">Desulfolutivibrio sulfodismutans</name>
    <dbReference type="NCBI Taxonomy" id="63561"/>
    <lineage>
        <taxon>Bacteria</taxon>
        <taxon>Pseudomonadati</taxon>
        <taxon>Thermodesulfobacteriota</taxon>
        <taxon>Desulfovibrionia</taxon>
        <taxon>Desulfovibrionales</taxon>
        <taxon>Desulfovibrionaceae</taxon>
        <taxon>Desulfolutivibrio</taxon>
    </lineage>
</organism>
<evidence type="ECO:0000256" key="2">
    <source>
        <dbReference type="RuleBase" id="RU003616"/>
    </source>
</evidence>
<gene>
    <name evidence="5" type="ORF">G3N56_18430</name>
</gene>
<accession>A0A7K3NRG6</accession>
<evidence type="ECO:0000259" key="4">
    <source>
        <dbReference type="PROSITE" id="PS01031"/>
    </source>
</evidence>
<dbReference type="InterPro" id="IPR031107">
    <property type="entry name" value="Small_HSP"/>
</dbReference>
<dbReference type="Proteomes" id="UP000469724">
    <property type="component" value="Unassembled WGS sequence"/>
</dbReference>
<proteinExistence type="inferred from homology"/>